<proteinExistence type="predicted"/>
<dbReference type="CDD" id="cd03193">
    <property type="entry name" value="GST_C_Metaxin"/>
    <property type="match status" value="1"/>
</dbReference>
<comment type="caution">
    <text evidence="2">The sequence shown here is derived from an EMBL/GenBank/DDBJ whole genome shotgun (WGS) entry which is preliminary data.</text>
</comment>
<gene>
    <name evidence="2" type="ORF">HV823_04675</name>
</gene>
<dbReference type="EMBL" id="JABXYK010000002">
    <property type="protein sequence ID" value="NVP54547.1"/>
    <property type="molecule type" value="Genomic_DNA"/>
</dbReference>
<dbReference type="InterPro" id="IPR036249">
    <property type="entry name" value="Thioredoxin-like_sf"/>
</dbReference>
<dbReference type="InterPro" id="IPR040079">
    <property type="entry name" value="Glutathione_S-Trfase"/>
</dbReference>
<dbReference type="Gene3D" id="1.20.1050.10">
    <property type="match status" value="1"/>
</dbReference>
<name>A0ABX2Q9Y7_9HYPH</name>
<dbReference type="PROSITE" id="PS50404">
    <property type="entry name" value="GST_NTER"/>
    <property type="match status" value="1"/>
</dbReference>
<accession>A0ABX2Q9Y7</accession>
<dbReference type="CDD" id="cd03080">
    <property type="entry name" value="GST_N_Metaxin_like"/>
    <property type="match status" value="1"/>
</dbReference>
<dbReference type="PANTHER" id="PTHR12289">
    <property type="entry name" value="METAXIN RELATED"/>
    <property type="match status" value="1"/>
</dbReference>
<dbReference type="Proteomes" id="UP000659172">
    <property type="component" value="Unassembled WGS sequence"/>
</dbReference>
<dbReference type="InterPro" id="IPR026928">
    <property type="entry name" value="FAX/IsoI-like"/>
</dbReference>
<dbReference type="SUPFAM" id="SSF52833">
    <property type="entry name" value="Thioredoxin-like"/>
    <property type="match status" value="1"/>
</dbReference>
<dbReference type="SFLD" id="SFLDG01200">
    <property type="entry name" value="SUF1.1"/>
    <property type="match status" value="1"/>
</dbReference>
<dbReference type="InterPro" id="IPR033468">
    <property type="entry name" value="Metaxin_GST"/>
</dbReference>
<dbReference type="Pfam" id="PF17171">
    <property type="entry name" value="GST_C_6"/>
    <property type="match status" value="1"/>
</dbReference>
<dbReference type="InterPro" id="IPR050931">
    <property type="entry name" value="Mito_Protein_Transport_Metaxin"/>
</dbReference>
<evidence type="ECO:0000259" key="1">
    <source>
        <dbReference type="PROSITE" id="PS50404"/>
    </source>
</evidence>
<reference evidence="2 3" key="1">
    <citation type="submission" date="2020-06" db="EMBL/GenBank/DDBJ databases">
        <title>Rhizobium sp.nov. isolated from the tomato plant.</title>
        <authorList>
            <person name="Thin K.K."/>
            <person name="Zhang X."/>
            <person name="He S."/>
        </authorList>
    </citation>
    <scope>NUCLEOTIDE SEQUENCE [LARGE SCALE GENOMIC DNA]</scope>
    <source>
        <strain evidence="2 3">DBTS2</strain>
    </source>
</reference>
<dbReference type="SUPFAM" id="SSF47616">
    <property type="entry name" value="GST C-terminal domain-like"/>
    <property type="match status" value="1"/>
</dbReference>
<dbReference type="Gene3D" id="3.40.30.10">
    <property type="entry name" value="Glutaredoxin"/>
    <property type="match status" value="1"/>
</dbReference>
<dbReference type="InterPro" id="IPR004045">
    <property type="entry name" value="Glutathione_S-Trfase_N"/>
</dbReference>
<dbReference type="InterPro" id="IPR036282">
    <property type="entry name" value="Glutathione-S-Trfase_C_sf"/>
</dbReference>
<keyword evidence="3" id="KW-1185">Reference proteome</keyword>
<dbReference type="Pfam" id="PF17172">
    <property type="entry name" value="GST_N_4"/>
    <property type="match status" value="1"/>
</dbReference>
<dbReference type="SFLD" id="SFLDS00019">
    <property type="entry name" value="Glutathione_Transferase_(cytos"/>
    <property type="match status" value="1"/>
</dbReference>
<feature type="domain" description="GST N-terminal" evidence="1">
    <location>
        <begin position="1"/>
        <end position="77"/>
    </location>
</feature>
<evidence type="ECO:0000313" key="2">
    <source>
        <dbReference type="EMBL" id="NVP54547.1"/>
    </source>
</evidence>
<evidence type="ECO:0000313" key="3">
    <source>
        <dbReference type="Proteomes" id="UP000659172"/>
    </source>
</evidence>
<sequence length="247" mass="27722">MITLYSGGPQFGLPEVSPYVTKTEVQLRMAGLAYEKKRAIPATSPKGQLPYILDDGELIADSTFIRLHLEKKYGFDFDAGLSARERAEAWAIERMIENQLGWVSSYYRFLVAENFEKGPGRWFDHMESDQRETMREYLRSEVATNIKAVGVGRHAPEEILLLGKRSVAALAALLGGNRYLMGNRASGADAIAFSMIAAIRAPLFDTPLKRVVEQDRTLCSYCDRMMAEFYPDHPWPGTACTQELIDA</sequence>
<dbReference type="InterPro" id="IPR012336">
    <property type="entry name" value="Thioredoxin-like_fold"/>
</dbReference>
<dbReference type="SFLD" id="SFLDG01180">
    <property type="entry name" value="SUF1"/>
    <property type="match status" value="1"/>
</dbReference>
<dbReference type="RefSeq" id="WP_176948560.1">
    <property type="nucleotide sequence ID" value="NZ_JABXYK010000002.1"/>
</dbReference>
<dbReference type="PANTHER" id="PTHR12289:SF41">
    <property type="entry name" value="FAILED AXON CONNECTIONS-RELATED"/>
    <property type="match status" value="1"/>
</dbReference>
<organism evidence="2 3">
    <name type="scientific">Mycoplana rhizolycopersici</name>
    <dbReference type="NCBI Taxonomy" id="2746702"/>
    <lineage>
        <taxon>Bacteria</taxon>
        <taxon>Pseudomonadati</taxon>
        <taxon>Pseudomonadota</taxon>
        <taxon>Alphaproteobacteria</taxon>
        <taxon>Hyphomicrobiales</taxon>
        <taxon>Rhizobiaceae</taxon>
        <taxon>Mycoplana</taxon>
    </lineage>
</organism>
<protein>
    <submittedName>
        <fullName evidence="2">Glutathione S-transferase family protein</fullName>
    </submittedName>
</protein>